<dbReference type="HOGENOM" id="CLU_1679195_0_0_1"/>
<reference evidence="1 2" key="1">
    <citation type="journal article" date="2015" name="Genome Announc.">
        <title>Draft Genome Sequence and Gene Annotation of the Entomopathogenic Fungus Verticillium hemipterigenum.</title>
        <authorList>
            <person name="Horn F."/>
            <person name="Habel A."/>
            <person name="Scharf D.H."/>
            <person name="Dworschak J."/>
            <person name="Brakhage A.A."/>
            <person name="Guthke R."/>
            <person name="Hertweck C."/>
            <person name="Linde J."/>
        </authorList>
    </citation>
    <scope>NUCLEOTIDE SEQUENCE [LARGE SCALE GENOMIC DNA]</scope>
</reference>
<evidence type="ECO:0000313" key="1">
    <source>
        <dbReference type="EMBL" id="CEJ89074.1"/>
    </source>
</evidence>
<sequence length="157" mass="17888">MERLSSALERTKTSIDSQAYKNNEMTTVLQATVDEMNQARKRFEALQALYAYQHFPWQPNDLDISGSLVSDGSRLEPMDLDSPVLQAVTTLHENPRLIPSDLLEPLPSLVVTDTTGTSEEIQMDFTTANRDGSIDEWAVVFDRLRRYKEYKPTMPAY</sequence>
<dbReference type="Proteomes" id="UP000039046">
    <property type="component" value="Unassembled WGS sequence"/>
</dbReference>
<name>A0A0A1THM3_9HYPO</name>
<keyword evidence="2" id="KW-1185">Reference proteome</keyword>
<organism evidence="1 2">
    <name type="scientific">[Torrubiella] hemipterigena</name>
    <dbReference type="NCBI Taxonomy" id="1531966"/>
    <lineage>
        <taxon>Eukaryota</taxon>
        <taxon>Fungi</taxon>
        <taxon>Dikarya</taxon>
        <taxon>Ascomycota</taxon>
        <taxon>Pezizomycotina</taxon>
        <taxon>Sordariomycetes</taxon>
        <taxon>Hypocreomycetidae</taxon>
        <taxon>Hypocreales</taxon>
        <taxon>Clavicipitaceae</taxon>
        <taxon>Clavicipitaceae incertae sedis</taxon>
        <taxon>'Torrubiella' clade</taxon>
    </lineage>
</organism>
<dbReference type="AlphaFoldDB" id="A0A0A1THM3"/>
<gene>
    <name evidence="1" type="ORF">VHEMI04975</name>
</gene>
<protein>
    <submittedName>
        <fullName evidence="1">Uncharacterized protein</fullName>
    </submittedName>
</protein>
<evidence type="ECO:0000313" key="2">
    <source>
        <dbReference type="Proteomes" id="UP000039046"/>
    </source>
</evidence>
<proteinExistence type="predicted"/>
<accession>A0A0A1THM3</accession>
<dbReference type="EMBL" id="CDHN01000002">
    <property type="protein sequence ID" value="CEJ89074.1"/>
    <property type="molecule type" value="Genomic_DNA"/>
</dbReference>